<keyword evidence="2" id="KW-1185">Reference proteome</keyword>
<evidence type="ECO:0000313" key="2">
    <source>
        <dbReference type="Proteomes" id="UP000269041"/>
    </source>
</evidence>
<proteinExistence type="predicted"/>
<protein>
    <submittedName>
        <fullName evidence="1">Uncharacterized protein</fullName>
    </submittedName>
</protein>
<dbReference type="AlphaFoldDB" id="A0A427U5Q3"/>
<evidence type="ECO:0000313" key="1">
    <source>
        <dbReference type="EMBL" id="RSD31964.1"/>
    </source>
</evidence>
<comment type="caution">
    <text evidence="1">The sequence shown here is derived from an EMBL/GenBank/DDBJ whole genome shotgun (WGS) entry which is preliminary data.</text>
</comment>
<reference evidence="1 2" key="1">
    <citation type="submission" date="2018-12" db="EMBL/GenBank/DDBJ databases">
        <title>Genomic taxonomy of the Vibrionaceae family.</title>
        <authorList>
            <person name="Gomez-Gil B."/>
            <person name="Enciso-Ibarra K."/>
        </authorList>
    </citation>
    <scope>NUCLEOTIDE SEQUENCE [LARGE SCALE GENOMIC DNA]</scope>
    <source>
        <strain evidence="1 2">CAIM 594</strain>
    </source>
</reference>
<name>A0A427U5Q3_9VIBR</name>
<dbReference type="OrthoDB" id="5918813at2"/>
<organism evidence="1 2">
    <name type="scientific">Vibrio pectenicida</name>
    <dbReference type="NCBI Taxonomy" id="62763"/>
    <lineage>
        <taxon>Bacteria</taxon>
        <taxon>Pseudomonadati</taxon>
        <taxon>Pseudomonadota</taxon>
        <taxon>Gammaproteobacteria</taxon>
        <taxon>Vibrionales</taxon>
        <taxon>Vibrionaceae</taxon>
        <taxon>Vibrio</taxon>
    </lineage>
</organism>
<accession>A0A427U5Q3</accession>
<dbReference type="Proteomes" id="UP000269041">
    <property type="component" value="Unassembled WGS sequence"/>
</dbReference>
<sequence>MNQLAHKQEQQQEEAPSALDSIDACKALFDKGAKRQRVCKMYDEMSDRNRGLILIAGGMSPKDYKREFDSFDDLELQKVRSGMQLMKEMVLKFDRRVGDVRRLKHSDICNIN</sequence>
<dbReference type="EMBL" id="RSFA01000019">
    <property type="protein sequence ID" value="RSD31964.1"/>
    <property type="molecule type" value="Genomic_DNA"/>
</dbReference>
<dbReference type="RefSeq" id="WP_125320382.1">
    <property type="nucleotide sequence ID" value="NZ_AP024889.1"/>
</dbReference>
<gene>
    <name evidence="1" type="ORF">EJA03_06250</name>
</gene>